<evidence type="ECO:0000256" key="5">
    <source>
        <dbReference type="SAM" id="Phobius"/>
    </source>
</evidence>
<dbReference type="Proteomes" id="UP000054976">
    <property type="component" value="Unassembled WGS sequence"/>
</dbReference>
<evidence type="ECO:0000256" key="4">
    <source>
        <dbReference type="ARBA" id="ARBA00023186"/>
    </source>
</evidence>
<evidence type="ECO:0000313" key="7">
    <source>
        <dbReference type="Proteomes" id="UP000054976"/>
    </source>
</evidence>
<evidence type="ECO:0000313" key="6">
    <source>
        <dbReference type="EMBL" id="GAQ95189.1"/>
    </source>
</evidence>
<reference evidence="7" key="1">
    <citation type="submission" date="2016-01" db="EMBL/GenBank/DDBJ databases">
        <title>Draft genome sequence of Thermodesulfovibrio aggregans strain TGE-P1.</title>
        <authorList>
            <person name="Sekiguchi Y."/>
            <person name="Ohashi A."/>
            <person name="Matsuura N."/>
            <person name="Tourlousse M.D."/>
        </authorList>
    </citation>
    <scope>NUCLEOTIDE SEQUENCE [LARGE SCALE GENOMIC DNA]</scope>
    <source>
        <strain evidence="7">TGE-P1</strain>
    </source>
</reference>
<name>A0A0U9HYI4_9BACT</name>
<keyword evidence="5" id="KW-1133">Transmembrane helix</keyword>
<sequence length="196" mass="23419">MIKTLRKNAKYFYFLFFLVIITFVFWGVGTVDKQHSPVVAEVEGQKITAERFWRNYEETRRIYRELFKEKATELEQSLKEKVLEDLINEEVLLYLAKKYEIEVTDKEIQDAIINDPRFQRNGVFQRDIYFQILKLNRITPQQYETSLQREMTIRKTLQTIMLAKDRTDISDEAFLKSFLKAVKSKISIKINKEAIS</sequence>
<proteinExistence type="predicted"/>
<dbReference type="GO" id="GO:0005886">
    <property type="term" value="C:plasma membrane"/>
    <property type="evidence" value="ECO:0007669"/>
    <property type="project" value="UniProtKB-SubCell"/>
</dbReference>
<accession>A0A0U9HYI4</accession>
<dbReference type="Gene3D" id="1.10.4030.10">
    <property type="entry name" value="Porin chaperone SurA, peptide-binding domain"/>
    <property type="match status" value="1"/>
</dbReference>
<dbReference type="STRING" id="86166.TAGGR_275"/>
<dbReference type="EMBL" id="BCNO01000002">
    <property type="protein sequence ID" value="GAQ95189.1"/>
    <property type="molecule type" value="Genomic_DNA"/>
</dbReference>
<comment type="subcellular location">
    <subcellularLocation>
        <location evidence="1">Cell membrane</location>
    </subcellularLocation>
</comment>
<dbReference type="RefSeq" id="WP_059176636.1">
    <property type="nucleotide sequence ID" value="NZ_BCNO01000002.1"/>
</dbReference>
<dbReference type="InterPro" id="IPR027304">
    <property type="entry name" value="Trigger_fact/SurA_dom_sf"/>
</dbReference>
<dbReference type="GO" id="GO:0016853">
    <property type="term" value="F:isomerase activity"/>
    <property type="evidence" value="ECO:0007669"/>
    <property type="project" value="UniProtKB-KW"/>
</dbReference>
<gene>
    <name evidence="6" type="ORF">TAGGR_275</name>
</gene>
<keyword evidence="3 5" id="KW-0472">Membrane</keyword>
<dbReference type="Pfam" id="PF13624">
    <property type="entry name" value="SurA_N_3"/>
    <property type="match status" value="1"/>
</dbReference>
<dbReference type="InterPro" id="IPR052029">
    <property type="entry name" value="PpiD_chaperone"/>
</dbReference>
<organism evidence="6 7">
    <name type="scientific">Thermodesulfovibrio aggregans</name>
    <dbReference type="NCBI Taxonomy" id="86166"/>
    <lineage>
        <taxon>Bacteria</taxon>
        <taxon>Pseudomonadati</taxon>
        <taxon>Nitrospirota</taxon>
        <taxon>Thermodesulfovibrionia</taxon>
        <taxon>Thermodesulfovibrionales</taxon>
        <taxon>Thermodesulfovibrionaceae</taxon>
        <taxon>Thermodesulfovibrio</taxon>
    </lineage>
</organism>
<comment type="caution">
    <text evidence="6">The sequence shown here is derived from an EMBL/GenBank/DDBJ whole genome shotgun (WGS) entry which is preliminary data.</text>
</comment>
<keyword evidence="6" id="KW-0413">Isomerase</keyword>
<keyword evidence="7" id="KW-1185">Reference proteome</keyword>
<protein>
    <submittedName>
        <fullName evidence="6">Peptidyl-prolyl cis-trans isomerase D</fullName>
    </submittedName>
</protein>
<dbReference type="SUPFAM" id="SSF109998">
    <property type="entry name" value="Triger factor/SurA peptide-binding domain-like"/>
    <property type="match status" value="1"/>
</dbReference>
<keyword evidence="5" id="KW-0812">Transmembrane</keyword>
<dbReference type="AlphaFoldDB" id="A0A0U9HYI4"/>
<evidence type="ECO:0000256" key="3">
    <source>
        <dbReference type="ARBA" id="ARBA00023136"/>
    </source>
</evidence>
<dbReference type="PANTHER" id="PTHR47529">
    <property type="entry name" value="PEPTIDYL-PROLYL CIS-TRANS ISOMERASE D"/>
    <property type="match status" value="1"/>
</dbReference>
<dbReference type="PANTHER" id="PTHR47529:SF1">
    <property type="entry name" value="PERIPLASMIC CHAPERONE PPID"/>
    <property type="match status" value="1"/>
</dbReference>
<evidence type="ECO:0000256" key="1">
    <source>
        <dbReference type="ARBA" id="ARBA00004236"/>
    </source>
</evidence>
<dbReference type="OrthoDB" id="9788030at2"/>
<keyword evidence="4" id="KW-0143">Chaperone</keyword>
<feature type="transmembrane region" description="Helical" evidence="5">
    <location>
        <begin position="12"/>
        <end position="29"/>
    </location>
</feature>
<keyword evidence="2" id="KW-1003">Cell membrane</keyword>
<evidence type="ECO:0000256" key="2">
    <source>
        <dbReference type="ARBA" id="ARBA00022475"/>
    </source>
</evidence>